<accession>K1XYI2</accession>
<protein>
    <submittedName>
        <fullName evidence="1">Uncharacterized protein</fullName>
    </submittedName>
</protein>
<feature type="non-terminal residue" evidence="1">
    <location>
        <position position="28"/>
    </location>
</feature>
<sequence>MKVIFYLFVFRKFRGLFESSDKRRVPQK</sequence>
<comment type="caution">
    <text evidence="1">The sequence shown here is derived from an EMBL/GenBank/DDBJ whole genome shotgun (WGS) entry which is preliminary data.</text>
</comment>
<reference evidence="1" key="1">
    <citation type="journal article" date="2012" name="Science">
        <title>Fermentation, hydrogen, and sulfur metabolism in multiple uncultivated bacterial phyla.</title>
        <authorList>
            <person name="Wrighton K.C."/>
            <person name="Thomas B.C."/>
            <person name="Sharon I."/>
            <person name="Miller C.S."/>
            <person name="Castelle C.J."/>
            <person name="VerBerkmoes N.C."/>
            <person name="Wilkins M.J."/>
            <person name="Hettich R.L."/>
            <person name="Lipton M.S."/>
            <person name="Williams K.H."/>
            <person name="Long P.E."/>
            <person name="Banfield J.F."/>
        </authorList>
    </citation>
    <scope>NUCLEOTIDE SEQUENCE [LARGE SCALE GENOMIC DNA]</scope>
</reference>
<proteinExistence type="predicted"/>
<gene>
    <name evidence="1" type="ORF">ACD_78C00175G0002</name>
</gene>
<dbReference type="AlphaFoldDB" id="K1XYI2"/>
<name>K1XYI2_9BACT</name>
<evidence type="ECO:0000313" key="1">
    <source>
        <dbReference type="EMBL" id="EKD30041.1"/>
    </source>
</evidence>
<organism evidence="1">
    <name type="scientific">uncultured bacterium</name>
    <name type="common">gcode 4</name>
    <dbReference type="NCBI Taxonomy" id="1234023"/>
    <lineage>
        <taxon>Bacteria</taxon>
        <taxon>environmental samples</taxon>
    </lineage>
</organism>
<dbReference type="EMBL" id="AMFJ01034175">
    <property type="protein sequence ID" value="EKD30041.1"/>
    <property type="molecule type" value="Genomic_DNA"/>
</dbReference>